<dbReference type="PROSITE" id="PS50887">
    <property type="entry name" value="GGDEF"/>
    <property type="match status" value="1"/>
</dbReference>
<gene>
    <name evidence="3" type="ORF">KTH90_13870</name>
</gene>
<protein>
    <submittedName>
        <fullName evidence="3">Diguanylate cyclase</fullName>
        <ecNumber evidence="3">2.7.7.65</ecNumber>
    </submittedName>
</protein>
<dbReference type="InterPro" id="IPR000160">
    <property type="entry name" value="GGDEF_dom"/>
</dbReference>
<comment type="caution">
    <text evidence="3">The sequence shown here is derived from an EMBL/GenBank/DDBJ whole genome shotgun (WGS) entry which is preliminary data.</text>
</comment>
<name>A0ABS6K999_9FIRM</name>
<dbReference type="NCBIfam" id="TIGR00254">
    <property type="entry name" value="GGDEF"/>
    <property type="match status" value="1"/>
</dbReference>
<accession>A0ABS6K999</accession>
<feature type="domain" description="GGDEF" evidence="2">
    <location>
        <begin position="433"/>
        <end position="561"/>
    </location>
</feature>
<sequence>MIKNKKEWIMPFVLGTACIAAMAVLLWVACNFQTQNVQLIQDSMEPLSEGWTYNADGESHAVTQFPFALKSEGKEVTLSCVLPEVLPSEGVIMYIADHQYIQVYLDNRLIYEYGNQGHTPFGDVFGSVTNLIPVPEDAQGKQLSIRAVCPEGFHHYNYNFYPVYLGTKSAAVFHVFQQNFNSLCFCFIIVLLGITFIVAGVYMNSKKYPSNGSSFLYLGVFSLLAAAWILTDTNVMQLWYGNAPVIYIGSFFAFMLMIIPFLQYIRQIFVGGNRLLNVLSLLFVLNFFLSVLLYILGIAELFETNLLTHLLMLFSISCIGVLCYREKKVYHNNELRGLLTGLSILGAAGIFSIVKFYFSSHNNNSLYFRLGLLGFISVLGFSTLKKSLLFLNTRAEAIAYRKLAYLDSMTMLENRTAFDSQTEKDLQEPAGIKTVAIVVCDLNDLKLTNDTYGHRVGDKMIIGFAQCLKEAFDGRGRTYRIGGDEFAVWFVDQPEEVIQDCIRLLYEKVEKQEPDPRFELKYACGYAFENLEDGKEIKFNQLFSKADANMYQEKLKIKGLD</sequence>
<evidence type="ECO:0000313" key="3">
    <source>
        <dbReference type="EMBL" id="MBU9727104.1"/>
    </source>
</evidence>
<dbReference type="Proteomes" id="UP001314681">
    <property type="component" value="Unassembled WGS sequence"/>
</dbReference>
<dbReference type="PANTHER" id="PTHR45138">
    <property type="entry name" value="REGULATORY COMPONENTS OF SENSORY TRANSDUCTION SYSTEM"/>
    <property type="match status" value="1"/>
</dbReference>
<dbReference type="PROSITE" id="PS51257">
    <property type="entry name" value="PROKAR_LIPOPROTEIN"/>
    <property type="match status" value="1"/>
</dbReference>
<evidence type="ECO:0000259" key="2">
    <source>
        <dbReference type="PROSITE" id="PS50887"/>
    </source>
</evidence>
<evidence type="ECO:0000313" key="4">
    <source>
        <dbReference type="Proteomes" id="UP001314681"/>
    </source>
</evidence>
<dbReference type="Pfam" id="PF00990">
    <property type="entry name" value="GGDEF"/>
    <property type="match status" value="1"/>
</dbReference>
<feature type="transmembrane region" description="Helical" evidence="1">
    <location>
        <begin position="275"/>
        <end position="299"/>
    </location>
</feature>
<dbReference type="PANTHER" id="PTHR45138:SF9">
    <property type="entry name" value="DIGUANYLATE CYCLASE DGCM-RELATED"/>
    <property type="match status" value="1"/>
</dbReference>
<dbReference type="InterPro" id="IPR029787">
    <property type="entry name" value="Nucleotide_cyclase"/>
</dbReference>
<dbReference type="SUPFAM" id="SSF55073">
    <property type="entry name" value="Nucleotide cyclase"/>
    <property type="match status" value="1"/>
</dbReference>
<feature type="transmembrane region" description="Helical" evidence="1">
    <location>
        <begin position="12"/>
        <end position="29"/>
    </location>
</feature>
<dbReference type="RefSeq" id="WP_238726949.1">
    <property type="nucleotide sequence ID" value="NZ_JAHQCX010000009.1"/>
</dbReference>
<feature type="transmembrane region" description="Helical" evidence="1">
    <location>
        <begin position="366"/>
        <end position="384"/>
    </location>
</feature>
<dbReference type="EMBL" id="JAHQCX010000009">
    <property type="protein sequence ID" value="MBU9727104.1"/>
    <property type="molecule type" value="Genomic_DNA"/>
</dbReference>
<dbReference type="CDD" id="cd01949">
    <property type="entry name" value="GGDEF"/>
    <property type="match status" value="1"/>
</dbReference>
<dbReference type="InterPro" id="IPR043128">
    <property type="entry name" value="Rev_trsase/Diguanyl_cyclase"/>
</dbReference>
<organism evidence="3 4">
    <name type="scientific">Diplocloster modestus</name>
    <dbReference type="NCBI Taxonomy" id="2850322"/>
    <lineage>
        <taxon>Bacteria</taxon>
        <taxon>Bacillati</taxon>
        <taxon>Bacillota</taxon>
        <taxon>Clostridia</taxon>
        <taxon>Lachnospirales</taxon>
        <taxon>Lachnospiraceae</taxon>
        <taxon>Diplocloster</taxon>
    </lineage>
</organism>
<feature type="transmembrane region" description="Helical" evidence="1">
    <location>
        <begin position="336"/>
        <end position="354"/>
    </location>
</feature>
<keyword evidence="4" id="KW-1185">Reference proteome</keyword>
<feature type="transmembrane region" description="Helical" evidence="1">
    <location>
        <begin position="180"/>
        <end position="202"/>
    </location>
</feature>
<dbReference type="EC" id="2.7.7.65" evidence="3"/>
<feature type="transmembrane region" description="Helical" evidence="1">
    <location>
        <begin position="243"/>
        <end position="263"/>
    </location>
</feature>
<dbReference type="SMART" id="SM00267">
    <property type="entry name" value="GGDEF"/>
    <property type="match status" value="1"/>
</dbReference>
<feature type="transmembrane region" description="Helical" evidence="1">
    <location>
        <begin position="305"/>
        <end position="324"/>
    </location>
</feature>
<dbReference type="GO" id="GO:0052621">
    <property type="term" value="F:diguanylate cyclase activity"/>
    <property type="evidence" value="ECO:0007669"/>
    <property type="project" value="UniProtKB-EC"/>
</dbReference>
<keyword evidence="3" id="KW-0548">Nucleotidyltransferase</keyword>
<keyword evidence="1" id="KW-0472">Membrane</keyword>
<evidence type="ECO:0000256" key="1">
    <source>
        <dbReference type="SAM" id="Phobius"/>
    </source>
</evidence>
<keyword evidence="1" id="KW-1133">Transmembrane helix</keyword>
<dbReference type="InterPro" id="IPR050469">
    <property type="entry name" value="Diguanylate_Cyclase"/>
</dbReference>
<dbReference type="Gene3D" id="3.30.70.270">
    <property type="match status" value="1"/>
</dbReference>
<keyword evidence="3" id="KW-0808">Transferase</keyword>
<proteinExistence type="predicted"/>
<keyword evidence="1" id="KW-0812">Transmembrane</keyword>
<feature type="transmembrane region" description="Helical" evidence="1">
    <location>
        <begin position="214"/>
        <end position="231"/>
    </location>
</feature>
<reference evidence="3 4" key="1">
    <citation type="submission" date="2021-06" db="EMBL/GenBank/DDBJ databases">
        <title>Description of novel taxa of the family Lachnospiraceae.</title>
        <authorList>
            <person name="Chaplin A.V."/>
            <person name="Sokolova S.R."/>
            <person name="Pikina A.P."/>
            <person name="Korzhanova M."/>
            <person name="Belova V."/>
            <person name="Korostin D."/>
            <person name="Efimov B.A."/>
        </authorList>
    </citation>
    <scope>NUCLEOTIDE SEQUENCE [LARGE SCALE GENOMIC DNA]</scope>
    <source>
        <strain evidence="3 4">ASD4241</strain>
    </source>
</reference>